<dbReference type="Gene3D" id="3.90.226.10">
    <property type="entry name" value="2-enoyl-CoA Hydratase, Chain A, domain 1"/>
    <property type="match status" value="1"/>
</dbReference>
<comment type="similarity">
    <text evidence="1 5">Belongs to the peptidase S41A family.</text>
</comment>
<proteinExistence type="inferred from homology"/>
<dbReference type="InterPro" id="IPR029045">
    <property type="entry name" value="ClpP/crotonase-like_dom_sf"/>
</dbReference>
<reference evidence="8 9" key="1">
    <citation type="submission" date="2018-09" db="EMBL/GenBank/DDBJ databases">
        <title>Discovery and Ecogenomic Context for Candidatus Cryosericales, a Global Caldiserica Order Active in Thawing Permafrost.</title>
        <authorList>
            <person name="Martinez M.A."/>
            <person name="Woodcroft B.J."/>
            <person name="Ignacio Espinoza J.C."/>
            <person name="Zayed A."/>
            <person name="Singleton C.M."/>
            <person name="Boyd J."/>
            <person name="Li Y.-F."/>
            <person name="Purvine S."/>
            <person name="Maughan H."/>
            <person name="Hodgkins S.B."/>
            <person name="Anderson D."/>
            <person name="Sederholm M."/>
            <person name="Temperton B."/>
            <person name="Saleska S.R."/>
            <person name="Tyson G.W."/>
            <person name="Rich V.I."/>
        </authorList>
    </citation>
    <scope>NUCLEOTIDE SEQUENCE [LARGE SCALE GENOMIC DNA]</scope>
    <source>
        <strain evidence="8 9">SMC7</strain>
    </source>
</reference>
<dbReference type="PANTHER" id="PTHR32060">
    <property type="entry name" value="TAIL-SPECIFIC PROTEASE"/>
    <property type="match status" value="1"/>
</dbReference>
<organism evidence="8 9">
    <name type="scientific">Candidatus Cryosericum terrychapinii</name>
    <dbReference type="NCBI Taxonomy" id="2290919"/>
    <lineage>
        <taxon>Bacteria</taxon>
        <taxon>Pseudomonadati</taxon>
        <taxon>Caldisericota/Cryosericota group</taxon>
        <taxon>Candidatus Cryosericota</taxon>
        <taxon>Candidatus Cryosericia</taxon>
        <taxon>Candidatus Cryosericales</taxon>
        <taxon>Candidatus Cryosericaceae</taxon>
        <taxon>Candidatus Cryosericum</taxon>
    </lineage>
</organism>
<dbReference type="InterPro" id="IPR036034">
    <property type="entry name" value="PDZ_sf"/>
</dbReference>
<evidence type="ECO:0000256" key="4">
    <source>
        <dbReference type="ARBA" id="ARBA00022825"/>
    </source>
</evidence>
<dbReference type="Gene3D" id="3.30.750.44">
    <property type="match status" value="1"/>
</dbReference>
<dbReference type="SMART" id="SM00228">
    <property type="entry name" value="PDZ"/>
    <property type="match status" value="1"/>
</dbReference>
<feature type="transmembrane region" description="Helical" evidence="6">
    <location>
        <begin position="7"/>
        <end position="32"/>
    </location>
</feature>
<accession>A0A398CVI0</accession>
<name>A0A398CVI0_9BACT</name>
<dbReference type="SUPFAM" id="SSF50156">
    <property type="entry name" value="PDZ domain-like"/>
    <property type="match status" value="1"/>
</dbReference>
<evidence type="ECO:0000256" key="1">
    <source>
        <dbReference type="ARBA" id="ARBA00009179"/>
    </source>
</evidence>
<protein>
    <submittedName>
        <fullName evidence="8">S41 family peptidase</fullName>
    </submittedName>
</protein>
<dbReference type="Pfam" id="PF03572">
    <property type="entry name" value="Peptidase_S41"/>
    <property type="match status" value="1"/>
</dbReference>
<dbReference type="CDD" id="cd06782">
    <property type="entry name" value="cpPDZ_CPP-like"/>
    <property type="match status" value="1"/>
</dbReference>
<evidence type="ECO:0000313" key="8">
    <source>
        <dbReference type="EMBL" id="RIE06190.1"/>
    </source>
</evidence>
<dbReference type="GO" id="GO:0006508">
    <property type="term" value="P:proteolysis"/>
    <property type="evidence" value="ECO:0007669"/>
    <property type="project" value="UniProtKB-KW"/>
</dbReference>
<feature type="domain" description="PDZ" evidence="7">
    <location>
        <begin position="99"/>
        <end position="169"/>
    </location>
</feature>
<dbReference type="InterPro" id="IPR004447">
    <property type="entry name" value="Peptidase_S41A"/>
</dbReference>
<dbReference type="InterPro" id="IPR001478">
    <property type="entry name" value="PDZ"/>
</dbReference>
<keyword evidence="6" id="KW-1133">Transmembrane helix</keyword>
<gene>
    <name evidence="8" type="ORF">SMC7_03390</name>
</gene>
<dbReference type="Gene3D" id="2.30.42.10">
    <property type="match status" value="1"/>
</dbReference>
<evidence type="ECO:0000259" key="7">
    <source>
        <dbReference type="PROSITE" id="PS50106"/>
    </source>
</evidence>
<evidence type="ECO:0000256" key="2">
    <source>
        <dbReference type="ARBA" id="ARBA00022670"/>
    </source>
</evidence>
<dbReference type="AlphaFoldDB" id="A0A398CVI0"/>
<dbReference type="CDD" id="cd07560">
    <property type="entry name" value="Peptidase_S41_CPP"/>
    <property type="match status" value="1"/>
</dbReference>
<sequence length="399" mass="42632">MPSRKSSLLIVVAALLVVVITFWAGFVAYPFLAPRLTGSSRPSSVQTTIDRETYLKLSGDIYDTLSLQYYQKVDAEKLLKGQVAGLGDPYTELFTPAEAADFREQLSGEYVGIGVVITPSAKADAIEIVRVFAGTPAEEAGLKPGDLIDSIDGTTARKLDLDTVSSRVKGKVGTSVGLKIERAGTLLDYTVVRRQVELPVVESRIIGNKVGYISVSSFSSGVAVKFAQTLHTLEDQKIAGLVIDIRDNGGGYLNECLDMLSNFIPHGTALWTREAGGEVNPVTVNGGSVAFPIVVLVNENSASASEIFSAAMQENKAALVVGTTTFGKGLIQRSWDLTEGYELKVTVEEYYTPNKNTIQKKGLTPNVVVADPAPALFGTLPGDGQLARAVQTVEEGKRP</sequence>
<dbReference type="NCBIfam" id="TIGR00225">
    <property type="entry name" value="prc"/>
    <property type="match status" value="1"/>
</dbReference>
<keyword evidence="2 5" id="KW-0645">Protease</keyword>
<keyword evidence="6" id="KW-0472">Membrane</keyword>
<dbReference type="GO" id="GO:0030288">
    <property type="term" value="C:outer membrane-bounded periplasmic space"/>
    <property type="evidence" value="ECO:0007669"/>
    <property type="project" value="TreeGrafter"/>
</dbReference>
<dbReference type="RefSeq" id="WP_119088966.1">
    <property type="nucleotide sequence ID" value="NZ_QXIS01000020.1"/>
</dbReference>
<dbReference type="EMBL" id="QXIS01000020">
    <property type="protein sequence ID" value="RIE06190.1"/>
    <property type="molecule type" value="Genomic_DNA"/>
</dbReference>
<dbReference type="Proteomes" id="UP000266328">
    <property type="component" value="Unassembled WGS sequence"/>
</dbReference>
<dbReference type="SMART" id="SM00245">
    <property type="entry name" value="TSPc"/>
    <property type="match status" value="1"/>
</dbReference>
<dbReference type="PANTHER" id="PTHR32060:SF22">
    <property type="entry name" value="CARBOXYL-TERMINAL-PROCESSING PEPTIDASE 3, CHLOROPLASTIC"/>
    <property type="match status" value="1"/>
</dbReference>
<evidence type="ECO:0000256" key="3">
    <source>
        <dbReference type="ARBA" id="ARBA00022801"/>
    </source>
</evidence>
<dbReference type="GO" id="GO:0007165">
    <property type="term" value="P:signal transduction"/>
    <property type="evidence" value="ECO:0007669"/>
    <property type="project" value="TreeGrafter"/>
</dbReference>
<dbReference type="PROSITE" id="PS50106">
    <property type="entry name" value="PDZ"/>
    <property type="match status" value="1"/>
</dbReference>
<evidence type="ECO:0000313" key="9">
    <source>
        <dbReference type="Proteomes" id="UP000266328"/>
    </source>
</evidence>
<keyword evidence="3 5" id="KW-0378">Hydrolase</keyword>
<dbReference type="OrthoDB" id="9812068at2"/>
<evidence type="ECO:0000256" key="5">
    <source>
        <dbReference type="RuleBase" id="RU004404"/>
    </source>
</evidence>
<dbReference type="Pfam" id="PF17820">
    <property type="entry name" value="PDZ_6"/>
    <property type="match status" value="1"/>
</dbReference>
<dbReference type="InterPro" id="IPR041489">
    <property type="entry name" value="PDZ_6"/>
</dbReference>
<dbReference type="GO" id="GO:0008236">
    <property type="term" value="F:serine-type peptidase activity"/>
    <property type="evidence" value="ECO:0007669"/>
    <property type="project" value="UniProtKB-KW"/>
</dbReference>
<dbReference type="InterPro" id="IPR005151">
    <property type="entry name" value="Tail-specific_protease"/>
</dbReference>
<dbReference type="GO" id="GO:0004175">
    <property type="term" value="F:endopeptidase activity"/>
    <property type="evidence" value="ECO:0007669"/>
    <property type="project" value="TreeGrafter"/>
</dbReference>
<evidence type="ECO:0000256" key="6">
    <source>
        <dbReference type="SAM" id="Phobius"/>
    </source>
</evidence>
<keyword evidence="9" id="KW-1185">Reference proteome</keyword>
<dbReference type="SUPFAM" id="SSF52096">
    <property type="entry name" value="ClpP/crotonase"/>
    <property type="match status" value="1"/>
</dbReference>
<keyword evidence="6" id="KW-0812">Transmembrane</keyword>
<comment type="caution">
    <text evidence="8">The sequence shown here is derived from an EMBL/GenBank/DDBJ whole genome shotgun (WGS) entry which is preliminary data.</text>
</comment>
<keyword evidence="4 5" id="KW-0720">Serine protease</keyword>